<feature type="transmembrane region" description="Helical" evidence="7">
    <location>
        <begin position="408"/>
        <end position="428"/>
    </location>
</feature>
<dbReference type="InterPro" id="IPR002797">
    <property type="entry name" value="Polysacc_synth"/>
</dbReference>
<feature type="transmembrane region" description="Helical" evidence="7">
    <location>
        <begin position="571"/>
        <end position="600"/>
    </location>
</feature>
<feature type="region of interest" description="Disordered" evidence="6">
    <location>
        <begin position="87"/>
        <end position="112"/>
    </location>
</feature>
<dbReference type="EMBL" id="BX294147">
    <property type="protein sequence ID" value="CAD78477.1"/>
    <property type="molecule type" value="Genomic_DNA"/>
</dbReference>
<dbReference type="Proteomes" id="UP000001025">
    <property type="component" value="Chromosome"/>
</dbReference>
<feature type="transmembrane region" description="Helical" evidence="7">
    <location>
        <begin position="538"/>
        <end position="559"/>
    </location>
</feature>
<dbReference type="PANTHER" id="PTHR30250">
    <property type="entry name" value="PST FAMILY PREDICTED COLANIC ACID TRANSPORTER"/>
    <property type="match status" value="1"/>
</dbReference>
<dbReference type="HOGENOM" id="CLU_437344_0_0_0"/>
<feature type="transmembrane region" description="Helical" evidence="7">
    <location>
        <begin position="201"/>
        <end position="223"/>
    </location>
</feature>
<dbReference type="GO" id="GO:0005886">
    <property type="term" value="C:plasma membrane"/>
    <property type="evidence" value="ECO:0000318"/>
    <property type="project" value="GO_Central"/>
</dbReference>
<evidence type="ECO:0000313" key="9">
    <source>
        <dbReference type="Proteomes" id="UP000001025"/>
    </source>
</evidence>
<proteinExistence type="predicted"/>
<feature type="transmembrane region" description="Helical" evidence="7">
    <location>
        <begin position="265"/>
        <end position="287"/>
    </location>
</feature>
<dbReference type="OrthoDB" id="256720at2"/>
<evidence type="ECO:0000313" key="8">
    <source>
        <dbReference type="EMBL" id="CAD78477.1"/>
    </source>
</evidence>
<protein>
    <submittedName>
        <fullName evidence="8">Similar to spore cortex protein-putative membrane protein involved in the export of O-antigen and teichoic acid</fullName>
    </submittedName>
</protein>
<keyword evidence="2" id="KW-1003">Cell membrane</keyword>
<keyword evidence="9" id="KW-1185">Reference proteome</keyword>
<dbReference type="EnsemblBacteria" id="CAD78477">
    <property type="protein sequence ID" value="CAD78477"/>
    <property type="gene ID" value="RB8117"/>
</dbReference>
<feature type="transmembrane region" description="Helical" evidence="7">
    <location>
        <begin position="513"/>
        <end position="532"/>
    </location>
</feature>
<feature type="compositionally biased region" description="Polar residues" evidence="6">
    <location>
        <begin position="95"/>
        <end position="112"/>
    </location>
</feature>
<organism evidence="8 9">
    <name type="scientific">Rhodopirellula baltica (strain DSM 10527 / NCIMB 13988 / SH1)</name>
    <dbReference type="NCBI Taxonomy" id="243090"/>
    <lineage>
        <taxon>Bacteria</taxon>
        <taxon>Pseudomonadati</taxon>
        <taxon>Planctomycetota</taxon>
        <taxon>Planctomycetia</taxon>
        <taxon>Pirellulales</taxon>
        <taxon>Pirellulaceae</taxon>
        <taxon>Rhodopirellula</taxon>
    </lineage>
</organism>
<evidence type="ECO:0000256" key="4">
    <source>
        <dbReference type="ARBA" id="ARBA00022989"/>
    </source>
</evidence>
<dbReference type="InterPro" id="IPR050833">
    <property type="entry name" value="Poly_Biosynth_Transport"/>
</dbReference>
<reference evidence="8 9" key="1">
    <citation type="journal article" date="2003" name="Proc. Natl. Acad. Sci. U.S.A.">
        <title>Complete genome sequence of the marine planctomycete Pirellula sp. strain 1.</title>
        <authorList>
            <person name="Gloeckner F.O."/>
            <person name="Kube M."/>
            <person name="Bauer M."/>
            <person name="Teeling H."/>
            <person name="Lombardot T."/>
            <person name="Ludwig W."/>
            <person name="Gade D."/>
            <person name="Beck A."/>
            <person name="Borzym K."/>
            <person name="Heitmann K."/>
            <person name="Rabus R."/>
            <person name="Schlesner H."/>
            <person name="Amann R."/>
            <person name="Reinhardt R."/>
        </authorList>
    </citation>
    <scope>NUCLEOTIDE SEQUENCE [LARGE SCALE GENOMIC DNA]</scope>
    <source>
        <strain evidence="9">DSM 10527 / NCIMB 13988 / SH1</strain>
    </source>
</reference>
<dbReference type="AlphaFoldDB" id="Q7UG52"/>
<dbReference type="PANTHER" id="PTHR30250:SF11">
    <property type="entry name" value="O-ANTIGEN TRANSPORTER-RELATED"/>
    <property type="match status" value="1"/>
</dbReference>
<comment type="subcellular location">
    <subcellularLocation>
        <location evidence="1">Cell membrane</location>
        <topology evidence="1">Multi-pass membrane protein</topology>
    </subcellularLocation>
</comment>
<evidence type="ECO:0000256" key="7">
    <source>
        <dbReference type="SAM" id="Phobius"/>
    </source>
</evidence>
<dbReference type="KEGG" id="rba:RB8117"/>
<feature type="transmembrane region" description="Helical" evidence="7">
    <location>
        <begin position="122"/>
        <end position="142"/>
    </location>
</feature>
<keyword evidence="5 7" id="KW-0472">Membrane</keyword>
<evidence type="ECO:0000256" key="6">
    <source>
        <dbReference type="SAM" id="MobiDB-lite"/>
    </source>
</evidence>
<dbReference type="InParanoid" id="Q7UG52"/>
<name>Q7UG52_RHOBA</name>
<dbReference type="STRING" id="243090.RB8117"/>
<feature type="transmembrane region" description="Helical" evidence="7">
    <location>
        <begin position="448"/>
        <end position="470"/>
    </location>
</feature>
<evidence type="ECO:0000256" key="3">
    <source>
        <dbReference type="ARBA" id="ARBA00022692"/>
    </source>
</evidence>
<dbReference type="eggNOG" id="COG2244">
    <property type="taxonomic scope" value="Bacteria"/>
</dbReference>
<dbReference type="PATRIC" id="fig|243090.15.peg.3919"/>
<feature type="transmembrane region" description="Helical" evidence="7">
    <location>
        <begin position="162"/>
        <end position="181"/>
    </location>
</feature>
<evidence type="ECO:0000256" key="5">
    <source>
        <dbReference type="ARBA" id="ARBA00023136"/>
    </source>
</evidence>
<evidence type="ECO:0000256" key="2">
    <source>
        <dbReference type="ARBA" id="ARBA00022475"/>
    </source>
</evidence>
<accession>Q7UG52</accession>
<keyword evidence="3 7" id="KW-0812">Transmembrane</keyword>
<feature type="transmembrane region" description="Helical" evidence="7">
    <location>
        <begin position="482"/>
        <end position="501"/>
    </location>
</feature>
<dbReference type="Pfam" id="PF01943">
    <property type="entry name" value="Polysacc_synt"/>
    <property type="match status" value="1"/>
</dbReference>
<sequence length="625" mass="68715">MGVSWEGVRDTRRCTEPVCYHDSTPQCPVNVLQRKIRTTVPNGPSSHMISRSFPANDKVNKVTPISEPTFANAATQHVASRREFVRVARNDPTDSRSQLPMSTADSATQSTTPRSAFRVDSLAIGMIVMLAMTVLGRGIGFIRGMAFCRLMDDTDVGRWSMAFGFITLITPVMLLGIPGVLPRFTEHFRLKRSLTPFVRRIAIGTLSCTVIFVTTMLWLPDWFGWIVFLQPQDNRLIYGVAGAVVGMIVYNFISDLNGSLRQVRMVSCMQFMQGVGFTLLSVAWLLTGGTFTGVVWMFAASCLVASLPGLWSLVRSWDSAQILQDSEEESNSPTADKTLPSDDVPFGLWNMIRRLAPYATALWLMNLIGNLFELSDRYMILHFIPATETLSAEIAGQAAVGQYHSGRIIPMLLLSLGTMIGGVMLPYLSADWEAKRFAAVQTRLRDALLAVSIVFTCGSAMAILLGPWIFNVLLQGRYTDGMTLMPMALCFCTWAALVTVGQNYLWTVEKGKWVPVAMAAGLLSNLALNAWLLPMYGLQGAVIATLCSHGVVMSGVWLAMIGCGYKVDMTLVVLSLLPVSLLVSPYVALLLAIAIGLMVWNDDATRQRWLESLPENVRAKLPLLG</sequence>
<gene>
    <name evidence="8" type="ordered locus">RB8117</name>
</gene>
<keyword evidence="4 7" id="KW-1133">Transmembrane helix</keyword>
<feature type="transmembrane region" description="Helical" evidence="7">
    <location>
        <begin position="235"/>
        <end position="253"/>
    </location>
</feature>
<evidence type="ECO:0000256" key="1">
    <source>
        <dbReference type="ARBA" id="ARBA00004651"/>
    </source>
</evidence>